<feature type="chain" id="PRO_5012397918" evidence="1">
    <location>
        <begin position="25"/>
        <end position="83"/>
    </location>
</feature>
<keyword evidence="1" id="KW-0732">Signal</keyword>
<organism evidence="2">
    <name type="scientific">Rhipicephalus zambeziensis</name>
    <dbReference type="NCBI Taxonomy" id="60191"/>
    <lineage>
        <taxon>Eukaryota</taxon>
        <taxon>Metazoa</taxon>
        <taxon>Ecdysozoa</taxon>
        <taxon>Arthropoda</taxon>
        <taxon>Chelicerata</taxon>
        <taxon>Arachnida</taxon>
        <taxon>Acari</taxon>
        <taxon>Parasitiformes</taxon>
        <taxon>Ixodida</taxon>
        <taxon>Ixodoidea</taxon>
        <taxon>Ixodidae</taxon>
        <taxon>Rhipicephalinae</taxon>
        <taxon>Rhipicephalus</taxon>
        <taxon>Rhipicephalus</taxon>
    </lineage>
</organism>
<accession>A0A224Y376</accession>
<evidence type="ECO:0000256" key="1">
    <source>
        <dbReference type="SAM" id="SignalP"/>
    </source>
</evidence>
<dbReference type="AlphaFoldDB" id="A0A224Y376"/>
<evidence type="ECO:0000313" key="2">
    <source>
        <dbReference type="EMBL" id="MAA12008.1"/>
    </source>
</evidence>
<feature type="signal peptide" evidence="1">
    <location>
        <begin position="1"/>
        <end position="24"/>
    </location>
</feature>
<reference evidence="2" key="1">
    <citation type="journal article" date="2017" name="Parasit. Vectors">
        <title>Sialotranscriptomics of Rhipicephalus zambeziensis reveals intricate expression profiles of secretory proteins and suggests tight temporal transcriptional regulation during blood-feeding.</title>
        <authorList>
            <person name="de Castro M.H."/>
            <person name="de Klerk D."/>
            <person name="Pienaar R."/>
            <person name="Rees D.J.G."/>
            <person name="Mans B.J."/>
        </authorList>
    </citation>
    <scope>NUCLEOTIDE SEQUENCE</scope>
    <source>
        <tissue evidence="2">Salivary glands</tissue>
    </source>
</reference>
<name>A0A224Y376_9ACAR</name>
<dbReference type="EMBL" id="GFPF01000862">
    <property type="protein sequence ID" value="MAA12008.1"/>
    <property type="molecule type" value="Transcribed_RNA"/>
</dbReference>
<proteinExistence type="predicted"/>
<protein>
    <submittedName>
        <fullName evidence="2">Defensin</fullName>
    </submittedName>
</protein>
<sequence length="83" mass="8896">MSGVNSAVVLIFAITLTMINFSSSSLSENSDGFQCISRGQDCSSKNDCVGNCTCEQLSDTDGTYRRQCAEPFTPVLSPHTTGY</sequence>